<evidence type="ECO:0000256" key="1">
    <source>
        <dbReference type="SAM" id="MobiDB-lite"/>
    </source>
</evidence>
<comment type="caution">
    <text evidence="2">The sequence shown here is derived from an EMBL/GenBank/DDBJ whole genome shotgun (WGS) entry which is preliminary data.</text>
</comment>
<sequence length="85" mass="9312">MVIMENNNKNRARSEIYGLAFITGERTLNNHMSKQRAHISPNVSVDVNPLSLSLSTSLHRSTMGEGQSMLREGAMAPARADGQVD</sequence>
<gene>
    <name evidence="2" type="ORF">JZ751_014646</name>
</gene>
<dbReference type="Proteomes" id="UP000824540">
    <property type="component" value="Unassembled WGS sequence"/>
</dbReference>
<reference evidence="2" key="1">
    <citation type="thesis" date="2021" institute="BYU ScholarsArchive" country="Provo, UT, USA">
        <title>Applications of and Algorithms for Genome Assembly and Genomic Analyses with an Emphasis on Marine Teleosts.</title>
        <authorList>
            <person name="Pickett B.D."/>
        </authorList>
    </citation>
    <scope>NUCLEOTIDE SEQUENCE</scope>
    <source>
        <strain evidence="2">HI-2016</strain>
    </source>
</reference>
<protein>
    <submittedName>
        <fullName evidence="2">Uncharacterized protein</fullName>
    </submittedName>
</protein>
<evidence type="ECO:0000313" key="3">
    <source>
        <dbReference type="Proteomes" id="UP000824540"/>
    </source>
</evidence>
<keyword evidence="3" id="KW-1185">Reference proteome</keyword>
<dbReference type="AlphaFoldDB" id="A0A8T2N3Y4"/>
<name>A0A8T2N3Y4_9TELE</name>
<evidence type="ECO:0000313" key="2">
    <source>
        <dbReference type="EMBL" id="KAG9332548.1"/>
    </source>
</evidence>
<accession>A0A8T2N3Y4</accession>
<proteinExistence type="predicted"/>
<organism evidence="2 3">
    <name type="scientific">Albula glossodonta</name>
    <name type="common">roundjaw bonefish</name>
    <dbReference type="NCBI Taxonomy" id="121402"/>
    <lineage>
        <taxon>Eukaryota</taxon>
        <taxon>Metazoa</taxon>
        <taxon>Chordata</taxon>
        <taxon>Craniata</taxon>
        <taxon>Vertebrata</taxon>
        <taxon>Euteleostomi</taxon>
        <taxon>Actinopterygii</taxon>
        <taxon>Neopterygii</taxon>
        <taxon>Teleostei</taxon>
        <taxon>Albuliformes</taxon>
        <taxon>Albulidae</taxon>
        <taxon>Albula</taxon>
    </lineage>
</organism>
<dbReference type="EMBL" id="JAFBMS010000237">
    <property type="protein sequence ID" value="KAG9332548.1"/>
    <property type="molecule type" value="Genomic_DNA"/>
</dbReference>
<feature type="region of interest" description="Disordered" evidence="1">
    <location>
        <begin position="60"/>
        <end position="85"/>
    </location>
</feature>